<evidence type="ECO:0000256" key="1">
    <source>
        <dbReference type="SAM" id="MobiDB-lite"/>
    </source>
</evidence>
<reference evidence="2 3" key="1">
    <citation type="journal article" date="2023" name="Plants (Basel)">
        <title>Bridging the Gap: Combining Genomics and Transcriptomics Approaches to Understand Stylosanthes scabra, an Orphan Legume from the Brazilian Caatinga.</title>
        <authorList>
            <person name="Ferreira-Neto J.R.C."/>
            <person name="da Silva M.D."/>
            <person name="Binneck E."/>
            <person name="de Melo N.F."/>
            <person name="da Silva R.H."/>
            <person name="de Melo A.L.T.M."/>
            <person name="Pandolfi V."/>
            <person name="Bustamante F.O."/>
            <person name="Brasileiro-Vidal A.C."/>
            <person name="Benko-Iseppon A.M."/>
        </authorList>
    </citation>
    <scope>NUCLEOTIDE SEQUENCE [LARGE SCALE GENOMIC DNA]</scope>
    <source>
        <tissue evidence="2">Leaves</tissue>
    </source>
</reference>
<organism evidence="2 3">
    <name type="scientific">Stylosanthes scabra</name>
    <dbReference type="NCBI Taxonomy" id="79078"/>
    <lineage>
        <taxon>Eukaryota</taxon>
        <taxon>Viridiplantae</taxon>
        <taxon>Streptophyta</taxon>
        <taxon>Embryophyta</taxon>
        <taxon>Tracheophyta</taxon>
        <taxon>Spermatophyta</taxon>
        <taxon>Magnoliopsida</taxon>
        <taxon>eudicotyledons</taxon>
        <taxon>Gunneridae</taxon>
        <taxon>Pentapetalae</taxon>
        <taxon>rosids</taxon>
        <taxon>fabids</taxon>
        <taxon>Fabales</taxon>
        <taxon>Fabaceae</taxon>
        <taxon>Papilionoideae</taxon>
        <taxon>50 kb inversion clade</taxon>
        <taxon>dalbergioids sensu lato</taxon>
        <taxon>Dalbergieae</taxon>
        <taxon>Pterocarpus clade</taxon>
        <taxon>Stylosanthes</taxon>
    </lineage>
</organism>
<feature type="compositionally biased region" description="Polar residues" evidence="1">
    <location>
        <begin position="1"/>
        <end position="24"/>
    </location>
</feature>
<feature type="compositionally biased region" description="Acidic residues" evidence="1">
    <location>
        <begin position="40"/>
        <end position="53"/>
    </location>
</feature>
<feature type="region of interest" description="Disordered" evidence="1">
    <location>
        <begin position="167"/>
        <end position="294"/>
    </location>
</feature>
<feature type="compositionally biased region" description="Basic and acidic residues" evidence="1">
    <location>
        <begin position="25"/>
        <end position="35"/>
    </location>
</feature>
<name>A0ABU6UF19_9FABA</name>
<protein>
    <submittedName>
        <fullName evidence="2">Uncharacterized protein</fullName>
    </submittedName>
</protein>
<feature type="compositionally biased region" description="Basic and acidic residues" evidence="1">
    <location>
        <begin position="228"/>
        <end position="238"/>
    </location>
</feature>
<evidence type="ECO:0000313" key="3">
    <source>
        <dbReference type="Proteomes" id="UP001341840"/>
    </source>
</evidence>
<comment type="caution">
    <text evidence="2">The sequence shown here is derived from an EMBL/GenBank/DDBJ whole genome shotgun (WGS) entry which is preliminary data.</text>
</comment>
<feature type="compositionally biased region" description="Polar residues" evidence="1">
    <location>
        <begin position="54"/>
        <end position="65"/>
    </location>
</feature>
<accession>A0ABU6UF19</accession>
<dbReference type="EMBL" id="JASCZI010121072">
    <property type="protein sequence ID" value="MED6159464.1"/>
    <property type="molecule type" value="Genomic_DNA"/>
</dbReference>
<sequence length="294" mass="33353">MSHGQSLVSETSVGGSASAFSSHYTFDDSMDHNDSLDSVDSSDDLVSEYDSASETDAKVTRSSPSFKICRGSEESNQKGGTGHLDSFGVVVGLREDNRRMGSGIIYYEIEKREKYEDSDEEEDLDLAIVKTRRYHFDDEPFIHPLHSVWFDPDRPYELPIESLLALRRRDPSKGKYPSLQRSGPSRRASPTPQYSPLHPVSRLGSPPSLSKMMCKGDEVEDKEASEEVPERVDDAKGIEEEEEEEEEEEDPEEDAPEEEMPVIPRTMDVDPDEDYLQYLEELRRHPKYSPVHNS</sequence>
<keyword evidence="3" id="KW-1185">Reference proteome</keyword>
<feature type="compositionally biased region" description="Acidic residues" evidence="1">
    <location>
        <begin position="218"/>
        <end position="227"/>
    </location>
</feature>
<dbReference type="Proteomes" id="UP001341840">
    <property type="component" value="Unassembled WGS sequence"/>
</dbReference>
<proteinExistence type="predicted"/>
<gene>
    <name evidence="2" type="ORF">PIB30_042592</name>
</gene>
<feature type="compositionally biased region" description="Polar residues" evidence="1">
    <location>
        <begin position="179"/>
        <end position="194"/>
    </location>
</feature>
<feature type="compositionally biased region" description="Acidic residues" evidence="1">
    <location>
        <begin position="239"/>
        <end position="260"/>
    </location>
</feature>
<feature type="region of interest" description="Disordered" evidence="1">
    <location>
        <begin position="1"/>
        <end position="84"/>
    </location>
</feature>
<evidence type="ECO:0000313" key="2">
    <source>
        <dbReference type="EMBL" id="MED6159464.1"/>
    </source>
</evidence>